<evidence type="ECO:0000313" key="2">
    <source>
        <dbReference type="Proteomes" id="UP000054845"/>
    </source>
</evidence>
<reference evidence="1 2" key="1">
    <citation type="submission" date="2014-09" db="EMBL/GenBank/DDBJ databases">
        <authorList>
            <person name="Magalhaes I.L.F."/>
            <person name="Oliveira U."/>
            <person name="Santos F.R."/>
            <person name="Vidigal T.H.D.A."/>
            <person name="Brescovit A.D."/>
            <person name="Santos A.J."/>
        </authorList>
    </citation>
    <scope>NUCLEOTIDE SEQUENCE [LARGE SCALE GENOMIC DNA]</scope>
</reference>
<dbReference type="EMBL" id="CCYA01000276">
    <property type="protein sequence ID" value="CEH18737.1"/>
    <property type="molecule type" value="Genomic_DNA"/>
</dbReference>
<keyword evidence="2" id="KW-1185">Reference proteome</keyword>
<proteinExistence type="predicted"/>
<accession>A0A0P1BRF4</accession>
<protein>
    <submittedName>
        <fullName evidence="1">Uncharacterized protein</fullName>
    </submittedName>
</protein>
<organism evidence="1 2">
    <name type="scientific">Ceraceosorus bombacis</name>
    <dbReference type="NCBI Taxonomy" id="401625"/>
    <lineage>
        <taxon>Eukaryota</taxon>
        <taxon>Fungi</taxon>
        <taxon>Dikarya</taxon>
        <taxon>Basidiomycota</taxon>
        <taxon>Ustilaginomycotina</taxon>
        <taxon>Exobasidiomycetes</taxon>
        <taxon>Ceraceosorales</taxon>
        <taxon>Ceraceosoraceae</taxon>
        <taxon>Ceraceosorus</taxon>
    </lineage>
</organism>
<sequence>MPRLRSRTRSSGACFSSNTPLELQLRRRHFASAALRSDPLEVTPSSCSTPFLPSSPHVTCQGMNGIRQKACTRGMRF</sequence>
<name>A0A0P1BRF4_9BASI</name>
<evidence type="ECO:0000313" key="1">
    <source>
        <dbReference type="EMBL" id="CEH18737.1"/>
    </source>
</evidence>
<dbReference type="AlphaFoldDB" id="A0A0P1BRF4"/>
<dbReference type="Proteomes" id="UP000054845">
    <property type="component" value="Unassembled WGS sequence"/>
</dbReference>